<dbReference type="PANTHER" id="PTHR10272:SF14">
    <property type="entry name" value="PAF ACETYLHYDROLASE FAMILY PROTEIN"/>
    <property type="match status" value="1"/>
</dbReference>
<evidence type="ECO:0000313" key="7">
    <source>
        <dbReference type="Proteomes" id="UP000215289"/>
    </source>
</evidence>
<dbReference type="Proteomes" id="UP000215289">
    <property type="component" value="Unassembled WGS sequence"/>
</dbReference>
<dbReference type="GO" id="GO:0016042">
    <property type="term" value="P:lipid catabolic process"/>
    <property type="evidence" value="ECO:0007669"/>
    <property type="project" value="UniProtKB-KW"/>
</dbReference>
<keyword evidence="5" id="KW-0732">Signal</keyword>
<protein>
    <recommendedName>
        <fullName evidence="1">1-alkyl-2-acetylglycerophosphocholine esterase</fullName>
        <ecNumber evidence="1">3.1.1.47</ecNumber>
    </recommendedName>
</protein>
<keyword evidence="7" id="KW-1185">Reference proteome</keyword>
<organism evidence="6 7">
    <name type="scientific">Aspergillus turcosus</name>
    <dbReference type="NCBI Taxonomy" id="1245748"/>
    <lineage>
        <taxon>Eukaryota</taxon>
        <taxon>Fungi</taxon>
        <taxon>Dikarya</taxon>
        <taxon>Ascomycota</taxon>
        <taxon>Pezizomycotina</taxon>
        <taxon>Eurotiomycetes</taxon>
        <taxon>Eurotiomycetidae</taxon>
        <taxon>Eurotiales</taxon>
        <taxon>Aspergillaceae</taxon>
        <taxon>Aspergillus</taxon>
        <taxon>Aspergillus subgen. Fumigati</taxon>
    </lineage>
</organism>
<dbReference type="EC" id="3.1.1.47" evidence="1"/>
<keyword evidence="4" id="KW-0443">Lipid metabolism</keyword>
<dbReference type="Pfam" id="PF03403">
    <property type="entry name" value="PAF-AH_p_II"/>
    <property type="match status" value="2"/>
</dbReference>
<sequence length="380" mass="41713">MIRAILWFLISLGQTAIIPLPSSTGPCDVTLHASELVDMNRTDPYDPKGGKRAIMVTTFIPVHCGSVLSTSYIPNATAAYEDVTFQSFGLPPGTFESFRIQTQTQQQRPPFSHHGDYPVVLFSPALATSRLMYTLLLRDIASNGFAVVSVDHPYDADIVEFPDGRTVLGILGNISTEAEFVPAMNVRVQDMLFLLDQLHDEKVIRNIFPLPQGNLLRLSLDRVTILGHSLGGATAAQTMLVDNRFAGGINLDGTLWGPVVDKGLPSPFLLFGNSNHTQATNANWATFWSHLRGWRLELQLAQSKHYTFSDFPVLVDALSVSDEVRQIIQAERIGTIGGLRAKEVVASYITAALQYFVYGHMSDLLSGPSTAYPDVTFVSE</sequence>
<evidence type="ECO:0000256" key="5">
    <source>
        <dbReference type="SAM" id="SignalP"/>
    </source>
</evidence>
<dbReference type="STRING" id="1245748.A0A421DDZ2"/>
<evidence type="ECO:0000256" key="4">
    <source>
        <dbReference type="ARBA" id="ARBA00023098"/>
    </source>
</evidence>
<keyword evidence="2" id="KW-0378">Hydrolase</keyword>
<dbReference type="PANTHER" id="PTHR10272">
    <property type="entry name" value="PLATELET-ACTIVATING FACTOR ACETYLHYDROLASE"/>
    <property type="match status" value="1"/>
</dbReference>
<dbReference type="GO" id="GO:0003847">
    <property type="term" value="F:1-alkyl-2-acetylglycerophosphocholine esterase activity"/>
    <property type="evidence" value="ECO:0007669"/>
    <property type="project" value="UniProtKB-EC"/>
</dbReference>
<gene>
    <name evidence="6" type="ORF">CFD26_105882</name>
</gene>
<dbReference type="OrthoDB" id="2363873at2759"/>
<evidence type="ECO:0000256" key="3">
    <source>
        <dbReference type="ARBA" id="ARBA00022963"/>
    </source>
</evidence>
<keyword evidence="3" id="KW-0442">Lipid degradation</keyword>
<reference evidence="6 7" key="1">
    <citation type="submission" date="2018-08" db="EMBL/GenBank/DDBJ databases">
        <title>Draft genome sequences of two Aspergillus turcosus clinical strains isolated from bronchoalveolar lavage fluid: one azole-susceptible and the other azole-resistant.</title>
        <authorList>
            <person name="Parent-Michaud M."/>
            <person name="Dufresne P.J."/>
            <person name="Fournier E."/>
            <person name="Martineau C."/>
            <person name="Moreira S."/>
            <person name="Perkins V."/>
            <person name="De Repentigny L."/>
            <person name="Dufresne S.F."/>
        </authorList>
    </citation>
    <scope>NUCLEOTIDE SEQUENCE [LARGE SCALE GENOMIC DNA]</scope>
    <source>
        <strain evidence="6">HMR AF 1038</strain>
    </source>
</reference>
<dbReference type="InterPro" id="IPR029058">
    <property type="entry name" value="AB_hydrolase_fold"/>
</dbReference>
<accession>A0A421DDZ2</accession>
<evidence type="ECO:0000256" key="1">
    <source>
        <dbReference type="ARBA" id="ARBA00013201"/>
    </source>
</evidence>
<proteinExistence type="predicted"/>
<evidence type="ECO:0000256" key="2">
    <source>
        <dbReference type="ARBA" id="ARBA00022801"/>
    </source>
</evidence>
<comment type="caution">
    <text evidence="6">The sequence shown here is derived from an EMBL/GenBank/DDBJ whole genome shotgun (WGS) entry which is preliminary data.</text>
</comment>
<feature type="signal peptide" evidence="5">
    <location>
        <begin position="1"/>
        <end position="17"/>
    </location>
</feature>
<evidence type="ECO:0000313" key="6">
    <source>
        <dbReference type="EMBL" id="RLM00299.1"/>
    </source>
</evidence>
<feature type="chain" id="PRO_5018975633" description="1-alkyl-2-acetylglycerophosphocholine esterase" evidence="5">
    <location>
        <begin position="18"/>
        <end position="380"/>
    </location>
</feature>
<dbReference type="EMBL" id="NIDN02000017">
    <property type="protein sequence ID" value="RLM00299.1"/>
    <property type="molecule type" value="Genomic_DNA"/>
</dbReference>
<dbReference type="SUPFAM" id="SSF53474">
    <property type="entry name" value="alpha/beta-Hydrolases"/>
    <property type="match status" value="1"/>
</dbReference>
<dbReference type="AlphaFoldDB" id="A0A421DDZ2"/>
<dbReference type="Gene3D" id="3.40.50.1820">
    <property type="entry name" value="alpha/beta hydrolase"/>
    <property type="match status" value="1"/>
</dbReference>
<name>A0A421DDZ2_9EURO</name>